<name>A0A444W4R8_9FLAO</name>
<dbReference type="Proteomes" id="UP000290433">
    <property type="component" value="Unassembled WGS sequence"/>
</dbReference>
<protein>
    <submittedName>
        <fullName evidence="1">Uncharacterized protein</fullName>
    </submittedName>
</protein>
<reference evidence="1 2" key="1">
    <citation type="submission" date="2014-12" db="EMBL/GenBank/DDBJ databases">
        <title>Genome sequence of Flavobacterium anhuiense RCM74.</title>
        <authorList>
            <person name="Kim J.F."/>
            <person name="Song J.Y."/>
            <person name="Kwak M.-J."/>
            <person name="Lee S.-W."/>
        </authorList>
    </citation>
    <scope>NUCLEOTIDE SEQUENCE [LARGE SCALE GENOMIC DNA]</scope>
    <source>
        <strain evidence="1 2">RCM74</strain>
    </source>
</reference>
<dbReference type="AlphaFoldDB" id="A0A444W4R8"/>
<organism evidence="1 2">
    <name type="scientific">Flavobacterium anhuiense</name>
    <dbReference type="NCBI Taxonomy" id="459526"/>
    <lineage>
        <taxon>Bacteria</taxon>
        <taxon>Pseudomonadati</taxon>
        <taxon>Bacteroidota</taxon>
        <taxon>Flavobacteriia</taxon>
        <taxon>Flavobacteriales</taxon>
        <taxon>Flavobacteriaceae</taxon>
        <taxon>Flavobacterium</taxon>
    </lineage>
</organism>
<comment type="caution">
    <text evidence="1">The sequence shown here is derived from an EMBL/GenBank/DDBJ whole genome shotgun (WGS) entry which is preliminary data.</text>
</comment>
<sequence length="38" mass="4592">MAVFYFTRRIWCKLLFSHSEKSKSVFFKNGIQEFITCV</sequence>
<gene>
    <name evidence="1" type="ORF">NU08_0314</name>
</gene>
<dbReference type="EMBL" id="JUIV01000001">
    <property type="protein sequence ID" value="RYJ40877.1"/>
    <property type="molecule type" value="Genomic_DNA"/>
</dbReference>
<accession>A0A444W4R8</accession>
<proteinExistence type="predicted"/>
<evidence type="ECO:0000313" key="1">
    <source>
        <dbReference type="EMBL" id="RYJ40877.1"/>
    </source>
</evidence>
<evidence type="ECO:0000313" key="2">
    <source>
        <dbReference type="Proteomes" id="UP000290433"/>
    </source>
</evidence>